<evidence type="ECO:0000256" key="2">
    <source>
        <dbReference type="ARBA" id="ARBA00010663"/>
    </source>
</evidence>
<feature type="transmembrane region" description="Helical" evidence="9">
    <location>
        <begin position="292"/>
        <end position="313"/>
    </location>
</feature>
<feature type="transmembrane region" description="Helical" evidence="9">
    <location>
        <begin position="75"/>
        <end position="96"/>
    </location>
</feature>
<evidence type="ECO:0000256" key="5">
    <source>
        <dbReference type="ARBA" id="ARBA00023040"/>
    </source>
</evidence>
<evidence type="ECO:0000256" key="9">
    <source>
        <dbReference type="SAM" id="Phobius"/>
    </source>
</evidence>
<dbReference type="AlphaFoldDB" id="A0A1S8X0E2"/>
<feature type="domain" description="G-protein coupled receptors family 1 profile" evidence="10">
    <location>
        <begin position="87"/>
        <end position="348"/>
    </location>
</feature>
<dbReference type="PRINTS" id="PR01012">
    <property type="entry name" value="NRPEPTIDEYR"/>
</dbReference>
<keyword evidence="5" id="KW-0297">G-protein coupled receptor</keyword>
<evidence type="ECO:0000313" key="12">
    <source>
        <dbReference type="Proteomes" id="UP000243686"/>
    </source>
</evidence>
<keyword evidence="12" id="KW-1185">Reference proteome</keyword>
<keyword evidence="7 11" id="KW-0675">Receptor</keyword>
<name>A0A1S8X0E2_OPIVI</name>
<evidence type="ECO:0000259" key="10">
    <source>
        <dbReference type="PROSITE" id="PS50262"/>
    </source>
</evidence>
<evidence type="ECO:0000313" key="11">
    <source>
        <dbReference type="EMBL" id="OON19973.1"/>
    </source>
</evidence>
<dbReference type="CDD" id="cd15203">
    <property type="entry name" value="7tmA_NPYR-like"/>
    <property type="match status" value="1"/>
</dbReference>
<reference evidence="11 12" key="1">
    <citation type="submission" date="2015-03" db="EMBL/GenBank/DDBJ databases">
        <title>Draft genome of the nematode, Opisthorchis viverrini.</title>
        <authorList>
            <person name="Mitreva M."/>
        </authorList>
    </citation>
    <scope>NUCLEOTIDE SEQUENCE [LARGE SCALE GENOMIC DNA]</scope>
    <source>
        <strain evidence="11">Khon Kaen</strain>
    </source>
</reference>
<dbReference type="GO" id="GO:0043005">
    <property type="term" value="C:neuron projection"/>
    <property type="evidence" value="ECO:0007669"/>
    <property type="project" value="TreeGrafter"/>
</dbReference>
<dbReference type="InterPro" id="IPR017452">
    <property type="entry name" value="GPCR_Rhodpsn_7TM"/>
</dbReference>
<evidence type="ECO:0000256" key="6">
    <source>
        <dbReference type="ARBA" id="ARBA00023136"/>
    </source>
</evidence>
<evidence type="ECO:0000256" key="8">
    <source>
        <dbReference type="ARBA" id="ARBA00023224"/>
    </source>
</evidence>
<dbReference type="InterPro" id="IPR000276">
    <property type="entry name" value="GPCR_Rhodpsn"/>
</dbReference>
<feature type="transmembrane region" description="Helical" evidence="9">
    <location>
        <begin position="153"/>
        <end position="172"/>
    </location>
</feature>
<accession>A0A1S8X0E2</accession>
<dbReference type="PANTHER" id="PTHR24235:SF29">
    <property type="entry name" value="GH23382P"/>
    <property type="match status" value="1"/>
</dbReference>
<evidence type="ECO:0000256" key="4">
    <source>
        <dbReference type="ARBA" id="ARBA00022989"/>
    </source>
</evidence>
<keyword evidence="6 9" id="KW-0472">Membrane</keyword>
<dbReference type="EMBL" id="KV892938">
    <property type="protein sequence ID" value="OON19973.1"/>
    <property type="molecule type" value="Genomic_DNA"/>
</dbReference>
<dbReference type="GO" id="GO:0042923">
    <property type="term" value="F:neuropeptide binding"/>
    <property type="evidence" value="ECO:0007669"/>
    <property type="project" value="TreeGrafter"/>
</dbReference>
<evidence type="ECO:0000256" key="1">
    <source>
        <dbReference type="ARBA" id="ARBA00004141"/>
    </source>
</evidence>
<keyword evidence="3 9" id="KW-0812">Transmembrane</keyword>
<dbReference type="Gene3D" id="1.20.1070.10">
    <property type="entry name" value="Rhodopsin 7-helix transmembrane proteins"/>
    <property type="match status" value="1"/>
</dbReference>
<dbReference type="PANTHER" id="PTHR24235">
    <property type="entry name" value="NEUROPEPTIDE Y RECEPTOR"/>
    <property type="match status" value="1"/>
</dbReference>
<proteinExistence type="inferred from homology"/>
<feature type="transmembrane region" description="Helical" evidence="9">
    <location>
        <begin position="184"/>
        <end position="206"/>
    </location>
</feature>
<keyword evidence="4 9" id="KW-1133">Transmembrane helix</keyword>
<dbReference type="SUPFAM" id="SSF81321">
    <property type="entry name" value="Family A G protein-coupled receptor-like"/>
    <property type="match status" value="1"/>
</dbReference>
<evidence type="ECO:0000256" key="7">
    <source>
        <dbReference type="ARBA" id="ARBA00023170"/>
    </source>
</evidence>
<feature type="transmembrane region" description="Helical" evidence="9">
    <location>
        <begin position="108"/>
        <end position="133"/>
    </location>
</feature>
<dbReference type="PROSITE" id="PS50262">
    <property type="entry name" value="G_PROTEIN_RECEP_F1_2"/>
    <property type="match status" value="1"/>
</dbReference>
<dbReference type="GO" id="GO:0004983">
    <property type="term" value="F:neuropeptide Y receptor activity"/>
    <property type="evidence" value="ECO:0007669"/>
    <property type="project" value="InterPro"/>
</dbReference>
<feature type="transmembrane region" description="Helical" evidence="9">
    <location>
        <begin position="328"/>
        <end position="351"/>
    </location>
</feature>
<dbReference type="Pfam" id="PF00001">
    <property type="entry name" value="7tm_1"/>
    <property type="match status" value="1"/>
</dbReference>
<gene>
    <name evidence="11" type="ORF">X801_04151</name>
</gene>
<evidence type="ECO:0000256" key="3">
    <source>
        <dbReference type="ARBA" id="ARBA00022692"/>
    </source>
</evidence>
<protein>
    <submittedName>
        <fullName evidence="11">7 transmembrane receptor</fullName>
    </submittedName>
</protein>
<keyword evidence="8" id="KW-0807">Transducer</keyword>
<comment type="subcellular location">
    <subcellularLocation>
        <location evidence="1">Membrane</location>
        <topology evidence="1">Multi-pass membrane protein</topology>
    </subcellularLocation>
</comment>
<dbReference type="PRINTS" id="PR00237">
    <property type="entry name" value="GPCRRHODOPSN"/>
</dbReference>
<dbReference type="GO" id="GO:0005886">
    <property type="term" value="C:plasma membrane"/>
    <property type="evidence" value="ECO:0007669"/>
    <property type="project" value="TreeGrafter"/>
</dbReference>
<dbReference type="Proteomes" id="UP000243686">
    <property type="component" value="Unassembled WGS sequence"/>
</dbReference>
<dbReference type="InterPro" id="IPR000611">
    <property type="entry name" value="NPY_rcpt"/>
</dbReference>
<sequence>MENVLNIHWYHGGDHLVRAAYAQTNIWQTSYKSICKTSFNLSCKSVPMDFPNLSINTTAPDEVNNWSTLKIISVFIYPTIMVLSMVGNSIVILTVIRSSEMRSTINIFIANLAVSDLLITFVSMPFTPIAFYVKSWTAPPIMCRLLPWTMTTSLYVSTLTSMAIAADRYIVIVHPLKRPVSPSICGIVIATVWFFSLLVTLPNAIFHEGVLDPITQEVNCTQSWPTEYSLLTFTIITFVLQFVVPCLNISLCYYRVSCVLRARCTTKIGLRLNSRVKEEAELHRTRRTNKMLIAMVVVLVICWIPLHSLWIIVDVLRPELQDNPHFELAFMTCHMIAMSSTVYNPFFYAWLNNNFRNEFKSFLRCRKPERKRCSGTVNNVTPPALCTHMYQRKLWFSMRSSKQLL</sequence>
<feature type="transmembrane region" description="Helical" evidence="9">
    <location>
        <begin position="231"/>
        <end position="254"/>
    </location>
</feature>
<comment type="similarity">
    <text evidence="2">Belongs to the G-protein coupled receptor 1 family.</text>
</comment>
<organism evidence="11 12">
    <name type="scientific">Opisthorchis viverrini</name>
    <name type="common">Southeast Asian liver fluke</name>
    <dbReference type="NCBI Taxonomy" id="6198"/>
    <lineage>
        <taxon>Eukaryota</taxon>
        <taxon>Metazoa</taxon>
        <taxon>Spiralia</taxon>
        <taxon>Lophotrochozoa</taxon>
        <taxon>Platyhelminthes</taxon>
        <taxon>Trematoda</taxon>
        <taxon>Digenea</taxon>
        <taxon>Opisthorchiida</taxon>
        <taxon>Opisthorchiata</taxon>
        <taxon>Opisthorchiidae</taxon>
        <taxon>Opisthorchis</taxon>
    </lineage>
</organism>